<gene>
    <name evidence="2" type="ORF">SAMN04487962_11280</name>
</gene>
<sequence length="165" mass="17941">MNNVCRLMVAVMLFPGPLLAATPVNEVLNLAGPVLADEELDRLRGGFMQDGLEISIGLDQIVALNGQELIVNRLTIPNLNQKMRGEVAHRMETVVQVMQPDEPAGARVAVGPGIGGSGWTTVIQNSLNSTVIQNIHRLNIELNNLAVHQQVPLHLGEHLNRLLSR</sequence>
<feature type="chain" id="PRO_5011778171" evidence="1">
    <location>
        <begin position="21"/>
        <end position="165"/>
    </location>
</feature>
<dbReference type="STRING" id="430453.SAMN04487962_11280"/>
<dbReference type="RefSeq" id="WP_091852751.1">
    <property type="nucleotide sequence ID" value="NZ_FOHZ01000012.1"/>
</dbReference>
<organism evidence="2 3">
    <name type="scientific">Marinobacter segnicrescens</name>
    <dbReference type="NCBI Taxonomy" id="430453"/>
    <lineage>
        <taxon>Bacteria</taxon>
        <taxon>Pseudomonadati</taxon>
        <taxon>Pseudomonadota</taxon>
        <taxon>Gammaproteobacteria</taxon>
        <taxon>Pseudomonadales</taxon>
        <taxon>Marinobacteraceae</taxon>
        <taxon>Marinobacter</taxon>
    </lineage>
</organism>
<name>A0A1I0FF93_9GAMM</name>
<dbReference type="OrthoDB" id="6367049at2"/>
<keyword evidence="1" id="KW-0732">Signal</keyword>
<reference evidence="3" key="1">
    <citation type="submission" date="2016-10" db="EMBL/GenBank/DDBJ databases">
        <authorList>
            <person name="Varghese N."/>
            <person name="Submissions S."/>
        </authorList>
    </citation>
    <scope>NUCLEOTIDE SEQUENCE [LARGE SCALE GENOMIC DNA]</scope>
    <source>
        <strain evidence="3">CGMCC 1.6489</strain>
    </source>
</reference>
<dbReference type="Proteomes" id="UP000198762">
    <property type="component" value="Unassembled WGS sequence"/>
</dbReference>
<dbReference type="EMBL" id="FOHZ01000012">
    <property type="protein sequence ID" value="SET56568.1"/>
    <property type="molecule type" value="Genomic_DNA"/>
</dbReference>
<proteinExistence type="predicted"/>
<evidence type="ECO:0000313" key="2">
    <source>
        <dbReference type="EMBL" id="SET56568.1"/>
    </source>
</evidence>
<evidence type="ECO:0000256" key="1">
    <source>
        <dbReference type="SAM" id="SignalP"/>
    </source>
</evidence>
<protein>
    <submittedName>
        <fullName evidence="2">Uncharacterized protein</fullName>
    </submittedName>
</protein>
<dbReference type="AlphaFoldDB" id="A0A1I0FF93"/>
<keyword evidence="3" id="KW-1185">Reference proteome</keyword>
<evidence type="ECO:0000313" key="3">
    <source>
        <dbReference type="Proteomes" id="UP000198762"/>
    </source>
</evidence>
<feature type="signal peptide" evidence="1">
    <location>
        <begin position="1"/>
        <end position="20"/>
    </location>
</feature>
<accession>A0A1I0FF93</accession>